<dbReference type="Proteomes" id="UP000655225">
    <property type="component" value="Unassembled WGS sequence"/>
</dbReference>
<proteinExistence type="predicted"/>
<organism evidence="4 5">
    <name type="scientific">Tetracentron sinense</name>
    <name type="common">Spur-leaf</name>
    <dbReference type="NCBI Taxonomy" id="13715"/>
    <lineage>
        <taxon>Eukaryota</taxon>
        <taxon>Viridiplantae</taxon>
        <taxon>Streptophyta</taxon>
        <taxon>Embryophyta</taxon>
        <taxon>Tracheophyta</taxon>
        <taxon>Spermatophyta</taxon>
        <taxon>Magnoliopsida</taxon>
        <taxon>Trochodendrales</taxon>
        <taxon>Trochodendraceae</taxon>
        <taxon>Tetracentron</taxon>
    </lineage>
</organism>
<dbReference type="Gene3D" id="1.10.10.60">
    <property type="entry name" value="Homeodomain-like"/>
    <property type="match status" value="1"/>
</dbReference>
<dbReference type="CDD" id="cd11660">
    <property type="entry name" value="SANT_TRF"/>
    <property type="match status" value="1"/>
</dbReference>
<feature type="region of interest" description="Disordered" evidence="1">
    <location>
        <begin position="283"/>
        <end position="322"/>
    </location>
</feature>
<feature type="domain" description="Myb-like" evidence="2">
    <location>
        <begin position="142"/>
        <end position="195"/>
    </location>
</feature>
<feature type="region of interest" description="Disordered" evidence="1">
    <location>
        <begin position="482"/>
        <end position="518"/>
    </location>
</feature>
<evidence type="ECO:0000259" key="2">
    <source>
        <dbReference type="PROSITE" id="PS50090"/>
    </source>
</evidence>
<dbReference type="InterPro" id="IPR017930">
    <property type="entry name" value="Myb_dom"/>
</dbReference>
<dbReference type="InterPro" id="IPR001005">
    <property type="entry name" value="SANT/Myb"/>
</dbReference>
<gene>
    <name evidence="4" type="ORF">HHK36_009600</name>
</gene>
<feature type="region of interest" description="Disordered" evidence="1">
    <location>
        <begin position="1"/>
        <end position="35"/>
    </location>
</feature>
<dbReference type="PROSITE" id="PS50090">
    <property type="entry name" value="MYB_LIKE"/>
    <property type="match status" value="1"/>
</dbReference>
<dbReference type="SMART" id="SM00717">
    <property type="entry name" value="SANT"/>
    <property type="match status" value="1"/>
</dbReference>
<evidence type="ECO:0000313" key="4">
    <source>
        <dbReference type="EMBL" id="KAF8404712.1"/>
    </source>
</evidence>
<feature type="compositionally biased region" description="Low complexity" evidence="1">
    <location>
        <begin position="292"/>
        <end position="320"/>
    </location>
</feature>
<evidence type="ECO:0000259" key="3">
    <source>
        <dbReference type="PROSITE" id="PS51294"/>
    </source>
</evidence>
<reference evidence="4 5" key="1">
    <citation type="submission" date="2020-04" db="EMBL/GenBank/DDBJ databases">
        <title>Plant Genome Project.</title>
        <authorList>
            <person name="Zhang R.-G."/>
        </authorList>
    </citation>
    <scope>NUCLEOTIDE SEQUENCE [LARGE SCALE GENOMIC DNA]</scope>
    <source>
        <strain evidence="4">YNK0</strain>
        <tissue evidence="4">Leaf</tissue>
    </source>
</reference>
<dbReference type="OrthoDB" id="608866at2759"/>
<evidence type="ECO:0000313" key="5">
    <source>
        <dbReference type="Proteomes" id="UP000655225"/>
    </source>
</evidence>
<feature type="compositionally biased region" description="Basic and acidic residues" evidence="1">
    <location>
        <begin position="482"/>
        <end position="511"/>
    </location>
</feature>
<dbReference type="PROSITE" id="PS51294">
    <property type="entry name" value="HTH_MYB"/>
    <property type="match status" value="1"/>
</dbReference>
<evidence type="ECO:0000256" key="1">
    <source>
        <dbReference type="SAM" id="MobiDB-lite"/>
    </source>
</evidence>
<name>A0A834ZD21_TETSI</name>
<accession>A0A834ZD21</accession>
<feature type="compositionally biased region" description="Polar residues" evidence="1">
    <location>
        <begin position="18"/>
        <end position="27"/>
    </location>
</feature>
<feature type="domain" description="HTH myb-type" evidence="3">
    <location>
        <begin position="143"/>
        <end position="199"/>
    </location>
</feature>
<dbReference type="InterPro" id="IPR009057">
    <property type="entry name" value="Homeodomain-like_sf"/>
</dbReference>
<dbReference type="PANTHER" id="PTHR47206">
    <property type="entry name" value="HOMEODOMAIN-LIKE SUPERFAMILY PROTEIN"/>
    <property type="match status" value="1"/>
</dbReference>
<dbReference type="EMBL" id="JABCRI010000006">
    <property type="protein sequence ID" value="KAF8404712.1"/>
    <property type="molecule type" value="Genomic_DNA"/>
</dbReference>
<sequence length="518" mass="54187">MDEEDEVMVTGSTKKEPSTTQATSSKMPRTEGGATLQRANHWKHRGVLRDFVCRGDQCGKVLIASGLPSDSGLLNSSTVEAPLTINIPSGQASRALSDNLLPSCTTQGMNITVPVLIQKQPLPTVTSAERLDANGPASSGFPPRRKRKLWTEEEDNQLIAAVKKCGERSWANMLKGDFKGDRTASQLSQRWANLRKRQNLGGVANSRGSQLSEAQLATRRAVSLALHMPMVACSVSTAATYTNTTSGSSALPTAQAEASQVSVTPSEMSAKSAVGSSISLAQYQSQDSQQIPTPTTASSRTGTSTTPKSQKKTSSVPVTSLSPDPMIQAAAVAAGARIATHSTAASLLKAAQSKSAFHIRPGGSLMKTSVPGGTKPWAPNHVGPHPNVHYIRTGLATPPPPPTFSGVMPSVSPRPGGIQQAHASSVRPAVPTGQVLQASAVTSANLSAQQTMSASSIYVIPSGTAEGKSNNVISTLGMVELSSREEVKPAEEMKENGSGDVPKEHVQDDQAARANSDF</sequence>
<dbReference type="AlphaFoldDB" id="A0A834ZD21"/>
<keyword evidence="5" id="KW-1185">Reference proteome</keyword>
<comment type="caution">
    <text evidence="4">The sequence shown here is derived from an EMBL/GenBank/DDBJ whole genome shotgun (WGS) entry which is preliminary data.</text>
</comment>
<dbReference type="SUPFAM" id="SSF46689">
    <property type="entry name" value="Homeodomain-like"/>
    <property type="match status" value="1"/>
</dbReference>
<dbReference type="Pfam" id="PF00249">
    <property type="entry name" value="Myb_DNA-binding"/>
    <property type="match status" value="1"/>
</dbReference>
<dbReference type="PANTHER" id="PTHR47206:SF1">
    <property type="entry name" value="HOMEODOMAIN-LIKE SUPERFAMILY PROTEIN"/>
    <property type="match status" value="1"/>
</dbReference>
<protein>
    <submittedName>
        <fullName evidence="4">Uncharacterized protein</fullName>
    </submittedName>
</protein>